<dbReference type="InterPro" id="IPR006102">
    <property type="entry name" value="Ig-like_GH2"/>
</dbReference>
<dbReference type="InterPro" id="IPR036156">
    <property type="entry name" value="Beta-gal/glucu_dom_sf"/>
</dbReference>
<dbReference type="Proteomes" id="UP000285283">
    <property type="component" value="Unassembled WGS sequence"/>
</dbReference>
<feature type="domain" description="Glycoside hydrolase family 2 catalytic" evidence="6">
    <location>
        <begin position="301"/>
        <end position="593"/>
    </location>
</feature>
<dbReference type="EMBL" id="WCTJ01000046">
    <property type="protein sequence ID" value="KAB4247572.1"/>
    <property type="molecule type" value="Genomic_DNA"/>
</dbReference>
<dbReference type="InterPro" id="IPR021720">
    <property type="entry name" value="Malectin_dom"/>
</dbReference>
<dbReference type="InterPro" id="IPR006104">
    <property type="entry name" value="Glyco_hydro_2_N"/>
</dbReference>
<evidence type="ECO:0000313" key="12">
    <source>
        <dbReference type="EMBL" id="RGL15581.1"/>
    </source>
</evidence>
<dbReference type="EMBL" id="CZBF01000002">
    <property type="protein sequence ID" value="CUP67524.1"/>
    <property type="molecule type" value="Genomic_DNA"/>
</dbReference>
<evidence type="ECO:0000259" key="9">
    <source>
        <dbReference type="Pfam" id="PF16355"/>
    </source>
</evidence>
<evidence type="ECO:0000259" key="7">
    <source>
        <dbReference type="Pfam" id="PF02837"/>
    </source>
</evidence>
<name>A0A174Q1W2_BACUN</name>
<dbReference type="SUPFAM" id="SSF49785">
    <property type="entry name" value="Galactose-binding domain-like"/>
    <property type="match status" value="2"/>
</dbReference>
<dbReference type="Gene3D" id="3.20.20.80">
    <property type="entry name" value="Glycosidases"/>
    <property type="match status" value="1"/>
</dbReference>
<keyword evidence="2 10" id="KW-0378">Hydrolase</keyword>
<dbReference type="Proteomes" id="UP000487989">
    <property type="component" value="Unassembled WGS sequence"/>
</dbReference>
<dbReference type="Pfam" id="PF02836">
    <property type="entry name" value="Glyco_hydro_2_C"/>
    <property type="match status" value="1"/>
</dbReference>
<dbReference type="SUPFAM" id="SSF51445">
    <property type="entry name" value="(Trans)glycosidases"/>
    <property type="match status" value="1"/>
</dbReference>
<sequence>MKKIFLLILCLSTMYPVVNAGRVVQSFNDGWYYAACDDNRLQEVQRHEEGWQQVHLPHTWNADAYSTRNYRRASSWYKKEFRTDAAQMRDKQLYLKFDGVNSLADVYLNGELLTTHKGGYSAFTVDITDKVRTDAPNLLMVHVNNQNDRIPPLSGDFTIFGGIYRNVWLISAAKQHISLTDYASTGIYVDLPSVSEDRAEISVRGTLVNRDVRRAVLKLDVEVLDTDGKTVAQSLRSVRIDADGAFAFEERLQLEKPQLWSPDSPYLYSVKVSLKDVRGKVLKDETRVPLGVRWFSVDAQEGFKLNGEPLKLMGACRHQDQMPMGIALSDEMHRRDMQLLKDMGVNFVRLAHYPQDDAVLRACDELGMLVWEEIPVVDLIALGDEFRANATSALREMIRQHYNHPSVIMWGYMNEAVIQLQYRVKKQRLNGFYENTLALARHLEETLKREDPYRLSTMAYHGNQIYNKIGLSNITDISGWNLYQGWYENDFKSFDRFVDEEYRKYPHRPLIISEFGAGSDPRLQSLDPQIFDFSMQWQQLYLEYYLPAIMKRPFIVGATEWNFIDFSSASRQEATPHINNKGLMYNDRRPKDVFYYFQAFLRKDIPVLHIAVDDWKHRTVVSDGEAVEHPVKVYSNLDKVELSVNGTKLSVQGIENCHAVWQVPLVAGRNTLVASGICHGKKVEQVSDIFVKMQPRHIAAVGSGQLELAVNVGSNCFFTDDKSDLCWLPDQAYTPGSWGYIGGEIFRRSPGRIGTTAEVKDTRNVPLLQTKRKDIKAYRFDLPDGDYEVELLFADLNARSERVTYDLGAVATLDNADFRGSVFNVSVNNRPWLNHFSPAIEVGGNRCISKKLHVAVTGGNLTVNFEAVKGMTFLNGIKIFRIH</sequence>
<organism evidence="10 15">
    <name type="scientific">Bacteroides uniformis</name>
    <dbReference type="NCBI Taxonomy" id="820"/>
    <lineage>
        <taxon>Bacteria</taxon>
        <taxon>Pseudomonadati</taxon>
        <taxon>Bacteroidota</taxon>
        <taxon>Bacteroidia</taxon>
        <taxon>Bacteroidales</taxon>
        <taxon>Bacteroidaceae</taxon>
        <taxon>Bacteroides</taxon>
    </lineage>
</organism>
<dbReference type="Pfam" id="PF16355">
    <property type="entry name" value="DUF4982"/>
    <property type="match status" value="1"/>
</dbReference>
<evidence type="ECO:0000259" key="6">
    <source>
        <dbReference type="Pfam" id="PF02836"/>
    </source>
</evidence>
<dbReference type="PANTHER" id="PTHR42732:SF1">
    <property type="entry name" value="BETA-MANNOSIDASE"/>
    <property type="match status" value="1"/>
</dbReference>
<evidence type="ECO:0000259" key="8">
    <source>
        <dbReference type="Pfam" id="PF11721"/>
    </source>
</evidence>
<dbReference type="Proteomes" id="UP000095788">
    <property type="component" value="Unassembled WGS sequence"/>
</dbReference>
<dbReference type="GO" id="GO:0005975">
    <property type="term" value="P:carbohydrate metabolic process"/>
    <property type="evidence" value="ECO:0007669"/>
    <property type="project" value="InterPro"/>
</dbReference>
<proteinExistence type="inferred from homology"/>
<dbReference type="Proteomes" id="UP000284640">
    <property type="component" value="Unassembled WGS sequence"/>
</dbReference>
<evidence type="ECO:0000256" key="2">
    <source>
        <dbReference type="ARBA" id="ARBA00022801"/>
    </source>
</evidence>
<reference evidence="11 19" key="3">
    <citation type="journal article" date="2019" name="Nat. Med.">
        <title>A library of human gut bacterial isolates paired with longitudinal multiomics data enables mechanistic microbiome research.</title>
        <authorList>
            <person name="Poyet M."/>
            <person name="Groussin M."/>
            <person name="Gibbons S.M."/>
            <person name="Avila-Pacheco J."/>
            <person name="Jiang X."/>
            <person name="Kearney S.M."/>
            <person name="Perrotta A.R."/>
            <person name="Berdy B."/>
            <person name="Zhao S."/>
            <person name="Lieberman T.D."/>
            <person name="Swanson P.K."/>
            <person name="Smith M."/>
            <person name="Roesemann S."/>
            <person name="Alexander J.E."/>
            <person name="Rich S.A."/>
            <person name="Livny J."/>
            <person name="Vlamakis H."/>
            <person name="Clish C."/>
            <person name="Bullock K."/>
            <person name="Deik A."/>
            <person name="Scott J."/>
            <person name="Pierce K.A."/>
            <person name="Xavier R.J."/>
            <person name="Alm E.J."/>
        </authorList>
    </citation>
    <scope>NUCLEOTIDE SEQUENCE [LARGE SCALE GENOMIC DNA]</scope>
    <source>
        <strain evidence="11 19">BIOML-A3</strain>
    </source>
</reference>
<dbReference type="InterPro" id="IPR006103">
    <property type="entry name" value="Glyco_hydro_2_cat"/>
</dbReference>
<dbReference type="EMBL" id="QSRK01000007">
    <property type="protein sequence ID" value="RGL15581.1"/>
    <property type="molecule type" value="Genomic_DNA"/>
</dbReference>
<evidence type="ECO:0000313" key="14">
    <source>
        <dbReference type="EMBL" id="RHE56837.1"/>
    </source>
</evidence>
<dbReference type="InterPro" id="IPR013783">
    <property type="entry name" value="Ig-like_fold"/>
</dbReference>
<dbReference type="Gene3D" id="2.60.40.10">
    <property type="entry name" value="Immunoglobulins"/>
    <property type="match status" value="2"/>
</dbReference>
<feature type="signal peptide" evidence="4">
    <location>
        <begin position="1"/>
        <end position="20"/>
    </location>
</feature>
<comment type="similarity">
    <text evidence="1">Belongs to the glycosyl hydrolase 2 family.</text>
</comment>
<dbReference type="EC" id="3.2.1.23" evidence="10"/>
<evidence type="ECO:0000313" key="10">
    <source>
        <dbReference type="EMBL" id="CUP67524.1"/>
    </source>
</evidence>
<evidence type="ECO:0000313" key="13">
    <source>
        <dbReference type="EMBL" id="RGS50174.1"/>
    </source>
</evidence>
<reference evidence="16 17" key="2">
    <citation type="submission" date="2018-08" db="EMBL/GenBank/DDBJ databases">
        <title>A genome reference for cultivated species of the human gut microbiota.</title>
        <authorList>
            <person name="Zou Y."/>
            <person name="Xue W."/>
            <person name="Luo G."/>
        </authorList>
    </citation>
    <scope>NUCLEOTIDE SEQUENCE [LARGE SCALE GENOMIC DNA]</scope>
    <source>
        <strain evidence="13 18">AF21-53</strain>
        <strain evidence="14 17">AM27-46</strain>
        <strain evidence="12 16">TF08-13</strain>
    </source>
</reference>
<feature type="chain" id="PRO_5036302131" evidence="4">
    <location>
        <begin position="21"/>
        <end position="883"/>
    </location>
</feature>
<evidence type="ECO:0000313" key="11">
    <source>
        <dbReference type="EMBL" id="KAB4247572.1"/>
    </source>
</evidence>
<dbReference type="EMBL" id="QRVP01000034">
    <property type="protein sequence ID" value="RGS50174.1"/>
    <property type="molecule type" value="Genomic_DNA"/>
</dbReference>
<dbReference type="GO" id="GO:0004565">
    <property type="term" value="F:beta-galactosidase activity"/>
    <property type="evidence" value="ECO:0007669"/>
    <property type="project" value="UniProtKB-EC"/>
</dbReference>
<dbReference type="PANTHER" id="PTHR42732">
    <property type="entry name" value="BETA-GALACTOSIDASE"/>
    <property type="match status" value="1"/>
</dbReference>
<dbReference type="Gene3D" id="2.60.120.430">
    <property type="entry name" value="Galactose-binding lectin"/>
    <property type="match status" value="1"/>
</dbReference>
<gene>
    <name evidence="10" type="primary">lacZ_7</name>
    <name evidence="14" type="ORF">DW729_16895</name>
    <name evidence="13" type="ORF">DWX87_19855</name>
    <name evidence="12" type="ORF">DXC80_06900</name>
    <name evidence="10" type="ORF">ERS852554_01436</name>
    <name evidence="11" type="ORF">GAP48_19840</name>
</gene>
<dbReference type="Pfam" id="PF11721">
    <property type="entry name" value="Malectin"/>
    <property type="match status" value="1"/>
</dbReference>
<dbReference type="Proteomes" id="UP000260795">
    <property type="component" value="Unassembled WGS sequence"/>
</dbReference>
<evidence type="ECO:0000259" key="5">
    <source>
        <dbReference type="Pfam" id="PF00703"/>
    </source>
</evidence>
<evidence type="ECO:0000313" key="17">
    <source>
        <dbReference type="Proteomes" id="UP000284640"/>
    </source>
</evidence>
<evidence type="ECO:0000313" key="15">
    <source>
        <dbReference type="Proteomes" id="UP000095788"/>
    </source>
</evidence>
<dbReference type="RefSeq" id="WP_057281417.1">
    <property type="nucleotide sequence ID" value="NZ_AP019724.1"/>
</dbReference>
<feature type="domain" description="Glycosyl hydrolases family 2 sugar binding" evidence="7">
    <location>
        <begin position="56"/>
        <end position="170"/>
    </location>
</feature>
<dbReference type="SUPFAM" id="SSF49303">
    <property type="entry name" value="beta-Galactosidase/glucuronidase domain"/>
    <property type="match status" value="1"/>
</dbReference>
<evidence type="ECO:0000256" key="1">
    <source>
        <dbReference type="ARBA" id="ARBA00007401"/>
    </source>
</evidence>
<dbReference type="Pfam" id="PF02837">
    <property type="entry name" value="Glyco_hydro_2_N"/>
    <property type="match status" value="1"/>
</dbReference>
<evidence type="ECO:0000313" key="19">
    <source>
        <dbReference type="Proteomes" id="UP000487989"/>
    </source>
</evidence>
<reference evidence="10 15" key="1">
    <citation type="submission" date="2015-09" db="EMBL/GenBank/DDBJ databases">
        <authorList>
            <consortium name="Pathogen Informatics"/>
        </authorList>
    </citation>
    <scope>NUCLEOTIDE SEQUENCE [LARGE SCALE GENOMIC DNA]</scope>
    <source>
        <strain evidence="10 15">2789STDY5834942</strain>
    </source>
</reference>
<keyword evidence="4" id="KW-0732">Signal</keyword>
<dbReference type="AlphaFoldDB" id="A0A174Q1W2"/>
<feature type="domain" description="Malectin" evidence="8">
    <location>
        <begin position="708"/>
        <end position="870"/>
    </location>
</feature>
<dbReference type="Pfam" id="PF00703">
    <property type="entry name" value="Glyco_hydro_2"/>
    <property type="match status" value="1"/>
</dbReference>
<evidence type="ECO:0000313" key="16">
    <source>
        <dbReference type="Proteomes" id="UP000260795"/>
    </source>
</evidence>
<dbReference type="InterPro" id="IPR032311">
    <property type="entry name" value="DUF4982"/>
</dbReference>
<accession>A0A174Q1W2</accession>
<dbReference type="InterPro" id="IPR017853">
    <property type="entry name" value="GH"/>
</dbReference>
<keyword evidence="3 10" id="KW-0326">Glycosidase</keyword>
<dbReference type="InterPro" id="IPR008979">
    <property type="entry name" value="Galactose-bd-like_sf"/>
</dbReference>
<dbReference type="Gene3D" id="2.60.120.260">
    <property type="entry name" value="Galactose-binding domain-like"/>
    <property type="match status" value="1"/>
</dbReference>
<feature type="domain" description="Glycoside hydrolase family 2 immunoglobulin-like beta-sandwich" evidence="5">
    <location>
        <begin position="192"/>
        <end position="293"/>
    </location>
</feature>
<protein>
    <submittedName>
        <fullName evidence="10">Beta-galactosidase</fullName>
        <ecNumber evidence="10">3.2.1.23</ecNumber>
    </submittedName>
    <submittedName>
        <fullName evidence="11">DUF4982 domain-containing protein</fullName>
    </submittedName>
</protein>
<dbReference type="InterPro" id="IPR006101">
    <property type="entry name" value="Glyco_hydro_2"/>
</dbReference>
<dbReference type="InterPro" id="IPR051913">
    <property type="entry name" value="GH2_Domain-Containing"/>
</dbReference>
<feature type="domain" description="DUF4982" evidence="9">
    <location>
        <begin position="630"/>
        <end position="683"/>
    </location>
</feature>
<evidence type="ECO:0000256" key="3">
    <source>
        <dbReference type="ARBA" id="ARBA00023295"/>
    </source>
</evidence>
<evidence type="ECO:0000256" key="4">
    <source>
        <dbReference type="SAM" id="SignalP"/>
    </source>
</evidence>
<dbReference type="EMBL" id="QSKL01000022">
    <property type="protein sequence ID" value="RHE56837.1"/>
    <property type="molecule type" value="Genomic_DNA"/>
</dbReference>
<evidence type="ECO:0000313" key="18">
    <source>
        <dbReference type="Proteomes" id="UP000285283"/>
    </source>
</evidence>
<dbReference type="PRINTS" id="PR00132">
    <property type="entry name" value="GLHYDRLASE2"/>
</dbReference>